<sequence length="204" mass="21983">MAQGADAVLRALLRDLDDARAGTADAESLLGALTALRNLRERMAGWEPELIGAARAAGTSWADLAPALGVTSRQAAERRYLRLQPIEGEETTGEQRVHARRDQRAGDRAVSRWAQDNAGVLRALAAHIHGLDDLGGTAREHADRLGAALGDNDPERLLAPLSDARTHLGDHPELTGRLDSITEQTARLRREAAAARRGGTRPRH</sequence>
<keyword evidence="2" id="KW-1185">Reference proteome</keyword>
<evidence type="ECO:0000313" key="2">
    <source>
        <dbReference type="Proteomes" id="UP000019277"/>
    </source>
</evidence>
<dbReference type="EMBL" id="AYXG01000020">
    <property type="protein sequence ID" value="EWC64136.1"/>
    <property type="molecule type" value="Genomic_DNA"/>
</dbReference>
<evidence type="ECO:0000313" key="1">
    <source>
        <dbReference type="EMBL" id="EWC64136.1"/>
    </source>
</evidence>
<dbReference type="PATRIC" id="fig|909613.9.peg.476"/>
<reference evidence="1 2" key="1">
    <citation type="journal article" date="2014" name="Genome Announc.">
        <title>Draft Genome Sequence of the Antitrypanosomally Active Sponge-Associated Bacterium Actinokineospora sp. Strain EG49.</title>
        <authorList>
            <person name="Harjes J."/>
            <person name="Ryu T."/>
            <person name="Abdelmohsen U.R."/>
            <person name="Moitinho-Silva L."/>
            <person name="Horn H."/>
            <person name="Ravasi T."/>
            <person name="Hentschel U."/>
        </authorList>
    </citation>
    <scope>NUCLEOTIDE SEQUENCE [LARGE SCALE GENOMIC DNA]</scope>
    <source>
        <strain evidence="1 2">EG49</strain>
    </source>
</reference>
<protein>
    <submittedName>
        <fullName evidence="1">Hsp18 transcriptional regulator</fullName>
    </submittedName>
</protein>
<dbReference type="OrthoDB" id="3827740at2"/>
<gene>
    <name evidence="1" type="ORF">UO65_0462</name>
</gene>
<dbReference type="RefSeq" id="WP_035278270.1">
    <property type="nucleotide sequence ID" value="NZ_AYXG01000020.1"/>
</dbReference>
<dbReference type="eggNOG" id="ENOG5031XB0">
    <property type="taxonomic scope" value="Bacteria"/>
</dbReference>
<organism evidence="1 2">
    <name type="scientific">Actinokineospora spheciospongiae</name>
    <dbReference type="NCBI Taxonomy" id="909613"/>
    <lineage>
        <taxon>Bacteria</taxon>
        <taxon>Bacillati</taxon>
        <taxon>Actinomycetota</taxon>
        <taxon>Actinomycetes</taxon>
        <taxon>Pseudonocardiales</taxon>
        <taxon>Pseudonocardiaceae</taxon>
        <taxon>Actinokineospora</taxon>
    </lineage>
</organism>
<comment type="caution">
    <text evidence="1">The sequence shown here is derived from an EMBL/GenBank/DDBJ whole genome shotgun (WGS) entry which is preliminary data.</text>
</comment>
<accession>W7J579</accession>
<dbReference type="Proteomes" id="UP000019277">
    <property type="component" value="Unassembled WGS sequence"/>
</dbReference>
<name>W7J579_9PSEU</name>
<dbReference type="AlphaFoldDB" id="W7J579"/>
<dbReference type="STRING" id="909613.UO65_0462"/>
<proteinExistence type="predicted"/>